<reference evidence="1" key="1">
    <citation type="submission" date="2013-10" db="EMBL/GenBank/DDBJ databases">
        <title>Genomic analysis of the causative agents of coccidiosis in chickens.</title>
        <authorList>
            <person name="Reid A.J."/>
            <person name="Blake D."/>
            <person name="Billington K."/>
            <person name="Browne H."/>
            <person name="Dunn M."/>
            <person name="Hung S."/>
            <person name="Kawahara F."/>
            <person name="Miranda-Saavedra D."/>
            <person name="Mourier T."/>
            <person name="Nagra H."/>
            <person name="Otto T.D."/>
            <person name="Rawlings N."/>
            <person name="Sanchez A."/>
            <person name="Sanders M."/>
            <person name="Subramaniam C."/>
            <person name="Tay Y."/>
            <person name="Dear P."/>
            <person name="Doerig C."/>
            <person name="Gruber A."/>
            <person name="Parkinson J."/>
            <person name="Shirley M."/>
            <person name="Wan K.L."/>
            <person name="Berriman M."/>
            <person name="Tomley F."/>
            <person name="Pain A."/>
        </authorList>
    </citation>
    <scope>NUCLEOTIDE SEQUENCE [LARGE SCALE GENOMIC DNA]</scope>
    <source>
        <strain evidence="1">Houghton</strain>
    </source>
</reference>
<dbReference type="VEuPathDB" id="ToxoDB:ETH_00039870"/>
<dbReference type="Proteomes" id="UP000030747">
    <property type="component" value="Unassembled WGS sequence"/>
</dbReference>
<keyword evidence="2" id="KW-1185">Reference proteome</keyword>
<sequence>MKADIWEFYNKEYESSKTFVPAHQYQYAPQWKHLVTPDHPSPPRVTGTADLKPSQALIGDKCLSLMSV</sequence>
<organism evidence="1 2">
    <name type="scientific">Eimeria tenella</name>
    <name type="common">Coccidian parasite</name>
    <dbReference type="NCBI Taxonomy" id="5802"/>
    <lineage>
        <taxon>Eukaryota</taxon>
        <taxon>Sar</taxon>
        <taxon>Alveolata</taxon>
        <taxon>Apicomplexa</taxon>
        <taxon>Conoidasida</taxon>
        <taxon>Coccidia</taxon>
        <taxon>Eucoccidiorida</taxon>
        <taxon>Eimeriorina</taxon>
        <taxon>Eimeriidae</taxon>
        <taxon>Eimeria</taxon>
    </lineage>
</organism>
<proteinExistence type="predicted"/>
<protein>
    <submittedName>
        <fullName evidence="1">Uncharacterized protein</fullName>
    </submittedName>
</protein>
<accession>U6KPI5</accession>
<dbReference type="AlphaFoldDB" id="U6KPI5"/>
<dbReference type="RefSeq" id="XP_013230765.1">
    <property type="nucleotide sequence ID" value="XM_013375311.1"/>
</dbReference>
<reference evidence="1" key="2">
    <citation type="submission" date="2013-10" db="EMBL/GenBank/DDBJ databases">
        <authorList>
            <person name="Aslett M."/>
        </authorList>
    </citation>
    <scope>NUCLEOTIDE SEQUENCE [LARGE SCALE GENOMIC DNA]</scope>
    <source>
        <strain evidence="1">Houghton</strain>
    </source>
</reference>
<dbReference type="GeneID" id="25257014"/>
<name>U6KPI5_EIMTE</name>
<dbReference type="EMBL" id="HG674841">
    <property type="protein sequence ID" value="CDJ40012.1"/>
    <property type="molecule type" value="Genomic_DNA"/>
</dbReference>
<evidence type="ECO:0000313" key="2">
    <source>
        <dbReference type="Proteomes" id="UP000030747"/>
    </source>
</evidence>
<gene>
    <name evidence="1" type="ORF">ETH_00039870</name>
</gene>
<evidence type="ECO:0000313" key="1">
    <source>
        <dbReference type="EMBL" id="CDJ40012.1"/>
    </source>
</evidence>
<dbReference type="VEuPathDB" id="ToxoDB:ETH2_1062100"/>